<keyword evidence="3 11" id="KW-0436">Ligase</keyword>
<evidence type="ECO:0000256" key="11">
    <source>
        <dbReference type="HAMAP-Rule" id="MF_02004"/>
    </source>
</evidence>
<evidence type="ECO:0000313" key="16">
    <source>
        <dbReference type="Proteomes" id="UP000295510"/>
    </source>
</evidence>
<dbReference type="GO" id="GO:0006438">
    <property type="term" value="P:valyl-tRNA aminoacylation"/>
    <property type="evidence" value="ECO:0007669"/>
    <property type="project" value="UniProtKB-UniRule"/>
</dbReference>
<evidence type="ECO:0000256" key="8">
    <source>
        <dbReference type="ARBA" id="ARBA00023146"/>
    </source>
</evidence>
<evidence type="ECO:0000259" key="14">
    <source>
        <dbReference type="Pfam" id="PF10458"/>
    </source>
</evidence>
<evidence type="ECO:0000256" key="3">
    <source>
        <dbReference type="ARBA" id="ARBA00022598"/>
    </source>
</evidence>
<organism evidence="15 16">
    <name type="scientific">Tepidicella xavieri</name>
    <dbReference type="NCBI Taxonomy" id="360241"/>
    <lineage>
        <taxon>Bacteria</taxon>
        <taxon>Pseudomonadati</taxon>
        <taxon>Pseudomonadota</taxon>
        <taxon>Betaproteobacteria</taxon>
        <taxon>Burkholderiales</taxon>
        <taxon>Tepidicella</taxon>
    </lineage>
</organism>
<dbReference type="SUPFAM" id="SSF50677">
    <property type="entry name" value="ValRS/IleRS/LeuRS editing domain"/>
    <property type="match status" value="1"/>
</dbReference>
<evidence type="ECO:0000256" key="4">
    <source>
        <dbReference type="ARBA" id="ARBA00022741"/>
    </source>
</evidence>
<dbReference type="InterPro" id="IPR037118">
    <property type="entry name" value="Val-tRNA_synth_C_sf"/>
</dbReference>
<comment type="function">
    <text evidence="11">Catalyzes the attachment of valine to tRNA(Val). As ValRS can inadvertently accommodate and process structurally similar amino acids such as threonine, to avoid such errors, it has a 'posttransfer' editing activity that hydrolyzes mischarged Thr-tRNA(Val) in a tRNA-dependent manner.</text>
</comment>
<feature type="binding site" evidence="11">
    <location>
        <position position="587"/>
    </location>
    <ligand>
        <name>ATP</name>
        <dbReference type="ChEBI" id="CHEBI:30616"/>
    </ligand>
</feature>
<dbReference type="PANTHER" id="PTHR11946">
    <property type="entry name" value="VALYL-TRNA SYNTHETASES"/>
    <property type="match status" value="1"/>
</dbReference>
<comment type="catalytic activity">
    <reaction evidence="9 11">
        <text>tRNA(Val) + L-valine + ATP = L-valyl-tRNA(Val) + AMP + diphosphate</text>
        <dbReference type="Rhea" id="RHEA:10704"/>
        <dbReference type="Rhea" id="RHEA-COMP:9672"/>
        <dbReference type="Rhea" id="RHEA-COMP:9708"/>
        <dbReference type="ChEBI" id="CHEBI:30616"/>
        <dbReference type="ChEBI" id="CHEBI:33019"/>
        <dbReference type="ChEBI" id="CHEBI:57762"/>
        <dbReference type="ChEBI" id="CHEBI:78442"/>
        <dbReference type="ChEBI" id="CHEBI:78537"/>
        <dbReference type="ChEBI" id="CHEBI:456215"/>
        <dbReference type="EC" id="6.1.1.9"/>
    </reaction>
</comment>
<dbReference type="CDD" id="cd07962">
    <property type="entry name" value="Anticodon_Ia_Val"/>
    <property type="match status" value="1"/>
</dbReference>
<dbReference type="Gene3D" id="1.10.730.10">
    <property type="entry name" value="Isoleucyl-tRNA Synthetase, Domain 1"/>
    <property type="match status" value="1"/>
</dbReference>
<dbReference type="FunFam" id="3.90.740.10:FF:000005">
    <property type="entry name" value="Valine--tRNA ligase, mitochondrial"/>
    <property type="match status" value="1"/>
</dbReference>
<evidence type="ECO:0000256" key="2">
    <source>
        <dbReference type="ARBA" id="ARBA00022490"/>
    </source>
</evidence>
<dbReference type="InterPro" id="IPR001412">
    <property type="entry name" value="aa-tRNA-synth_I_CS"/>
</dbReference>
<keyword evidence="2 11" id="KW-0963">Cytoplasm</keyword>
<dbReference type="FunFam" id="3.40.50.620:FF:000020">
    <property type="entry name" value="Valine--tRNA ligase, mitochondrial"/>
    <property type="match status" value="1"/>
</dbReference>
<dbReference type="HAMAP" id="MF_02004">
    <property type="entry name" value="Val_tRNA_synth_type1"/>
    <property type="match status" value="1"/>
</dbReference>
<dbReference type="SUPFAM" id="SSF46589">
    <property type="entry name" value="tRNA-binding arm"/>
    <property type="match status" value="1"/>
</dbReference>
<dbReference type="InterPro" id="IPR009080">
    <property type="entry name" value="tRNAsynth_Ia_anticodon-bd"/>
</dbReference>
<sequence>MSDAIAQPGLQALSKSFEPAPIEARWGPHWERLGYGAAGCRGTGKPDAQAAAEGRNFAIQLPPPNVTGTLHMGHAFNQTIMDSLTRYHRMLGHNTVWIPGTDHAGIATQIVVERQLQEQGISRHDMGPTPEEARKNFVAKVWEWKEKSGNTITRQMRRMGDSVDWSREYFTMDERLSKVVTETFVRLYEQGLIYRGKRLVNWDPVLMSAVSDLEVESEEEDGFLWHIAYPLASGEGQLVVATTRPETMLGDVAVMVHPEDERYRHLVGQKVRLPLCEREIPVIADAYVDPAFGTGVVKVTPAHDHNDYAVGQRHGLPTIGVLTLDAKVNDQAPSAYRGLDRFEARRRIVADLEAAGLLVEVKKHRLMVPRCARTGQIVEPMLTDQWFVAMTQVSPQDPTGKSIAQKAIDAVASGQVRFVPENWVNTFNQWMNNIQDWCISRQLWWGHQIPAWYDAEGNVYVARHEADAQAQFRARLDTLDAPARERLQAAGLTRDPDVLDTWYSSALVPFSTLGWPEAAAGTTGDAVAPSDYDLYLPSTVLVTGYDIIFFWVARMIMMTTHFTGRVPFRHVYIHGLVRDAQGQKMSKSEGNVLDPVDLIDGIDLPTLLAKRTTGLRKPETAPKVRKATEKEFPQGIPAYGADALRFTFAALASLGRSINFDSKRCEGYRNFCNKLWNATRFVLMNCEGHDCGLSEHTADQCVPGGSYLHFSQPDRWIVSLLQRVEADVARGFADYRLDHVANAIYDFVWNEFCDWYLEIAKVQIQTGDAAQQRATRRTLIRTLETILRLAHPIIPFITEELWQKVAPVAGRAGASVSIAPYPVSQPERIDEAAEAYVAQLKAMVDACRNLRGQMNVSPAQRLPLYAVAGSANGADMLRSAAPALQALAKLSEVRLFADEASWSAAAQAAPVAVVSLGQDVARLCLFMEIDVAAEKARLHKEVARLQGEIAKAQGKLSNDAFVAKAPAAVIEQERQRVADFSATLAKLQEQLQRLG</sequence>
<keyword evidence="16" id="KW-1185">Reference proteome</keyword>
<keyword evidence="4 11" id="KW-0547">Nucleotide-binding</keyword>
<evidence type="ECO:0000256" key="9">
    <source>
        <dbReference type="ARBA" id="ARBA00047552"/>
    </source>
</evidence>
<proteinExistence type="inferred from homology"/>
<keyword evidence="6 11" id="KW-0648">Protein biosynthesis</keyword>
<name>A0A4R6U737_9BURK</name>
<dbReference type="GO" id="GO:0002161">
    <property type="term" value="F:aminoacyl-tRNA deacylase activity"/>
    <property type="evidence" value="ECO:0007669"/>
    <property type="project" value="InterPro"/>
</dbReference>
<comment type="caution">
    <text evidence="15">The sequence shown here is derived from an EMBL/GenBank/DDBJ whole genome shotgun (WGS) entry which is preliminary data.</text>
</comment>
<dbReference type="InterPro" id="IPR010978">
    <property type="entry name" value="tRNA-bd_arm"/>
</dbReference>
<dbReference type="PROSITE" id="PS00178">
    <property type="entry name" value="AA_TRNA_LIGASE_I"/>
    <property type="match status" value="1"/>
</dbReference>
<feature type="short sequence motif" description="'HIGH' region" evidence="11">
    <location>
        <begin position="64"/>
        <end position="74"/>
    </location>
</feature>
<evidence type="ECO:0000256" key="10">
    <source>
        <dbReference type="ARBA" id="ARBA00060830"/>
    </source>
</evidence>
<dbReference type="PRINTS" id="PR00986">
    <property type="entry name" value="TRNASYNTHVAL"/>
</dbReference>
<dbReference type="Gene3D" id="3.40.50.620">
    <property type="entry name" value="HUPs"/>
    <property type="match status" value="2"/>
</dbReference>
<dbReference type="Pfam" id="PF08264">
    <property type="entry name" value="Anticodon_1"/>
    <property type="match status" value="1"/>
</dbReference>
<evidence type="ECO:0000256" key="5">
    <source>
        <dbReference type="ARBA" id="ARBA00022840"/>
    </source>
</evidence>
<dbReference type="EMBL" id="SNYL01000017">
    <property type="protein sequence ID" value="TDQ40529.1"/>
    <property type="molecule type" value="Genomic_DNA"/>
</dbReference>
<evidence type="ECO:0000256" key="6">
    <source>
        <dbReference type="ARBA" id="ARBA00022917"/>
    </source>
</evidence>
<dbReference type="InterPro" id="IPR033705">
    <property type="entry name" value="Anticodon_Ia_Val"/>
</dbReference>
<feature type="coiled-coil region" evidence="11">
    <location>
        <begin position="935"/>
        <end position="990"/>
    </location>
</feature>
<evidence type="ECO:0000313" key="15">
    <source>
        <dbReference type="EMBL" id="TDQ40529.1"/>
    </source>
</evidence>
<dbReference type="RefSeq" id="WP_133598977.1">
    <property type="nucleotide sequence ID" value="NZ_SNYL01000017.1"/>
</dbReference>
<keyword evidence="8 11" id="KW-0030">Aminoacyl-tRNA synthetase</keyword>
<dbReference type="GO" id="GO:0005829">
    <property type="term" value="C:cytosol"/>
    <property type="evidence" value="ECO:0007669"/>
    <property type="project" value="TreeGrafter"/>
</dbReference>
<dbReference type="FunFam" id="1.10.730.10:FF:000009">
    <property type="entry name" value="Valine--tRNA ligase, mitochondrial"/>
    <property type="match status" value="1"/>
</dbReference>
<dbReference type="Pfam" id="PF00133">
    <property type="entry name" value="tRNA-synt_1"/>
    <property type="match status" value="1"/>
</dbReference>
<reference evidence="15 16" key="1">
    <citation type="submission" date="2019-03" db="EMBL/GenBank/DDBJ databases">
        <title>Genomic Encyclopedia of Type Strains, Phase IV (KMG-IV): sequencing the most valuable type-strain genomes for metagenomic binning, comparative biology and taxonomic classification.</title>
        <authorList>
            <person name="Goeker M."/>
        </authorList>
    </citation>
    <scope>NUCLEOTIDE SEQUENCE [LARGE SCALE GENOMIC DNA]</scope>
    <source>
        <strain evidence="15 16">DSM 19605</strain>
    </source>
</reference>
<evidence type="ECO:0000256" key="1">
    <source>
        <dbReference type="ARBA" id="ARBA00004496"/>
    </source>
</evidence>
<dbReference type="Pfam" id="PF10458">
    <property type="entry name" value="Val_tRNA-synt_C"/>
    <property type="match status" value="1"/>
</dbReference>
<dbReference type="GO" id="GO:0004832">
    <property type="term" value="F:valine-tRNA ligase activity"/>
    <property type="evidence" value="ECO:0007669"/>
    <property type="project" value="UniProtKB-UniRule"/>
</dbReference>
<evidence type="ECO:0000259" key="13">
    <source>
        <dbReference type="Pfam" id="PF08264"/>
    </source>
</evidence>
<dbReference type="CDD" id="cd00817">
    <property type="entry name" value="ValRS_core"/>
    <property type="match status" value="1"/>
</dbReference>
<gene>
    <name evidence="11" type="primary">valS</name>
    <name evidence="15" type="ORF">DFR43_11729</name>
</gene>
<dbReference type="SUPFAM" id="SSF47323">
    <property type="entry name" value="Anticodon-binding domain of a subclass of class I aminoacyl-tRNA synthetases"/>
    <property type="match status" value="1"/>
</dbReference>
<evidence type="ECO:0000256" key="7">
    <source>
        <dbReference type="ARBA" id="ARBA00023054"/>
    </source>
</evidence>
<dbReference type="GO" id="GO:0005524">
    <property type="term" value="F:ATP binding"/>
    <property type="evidence" value="ECO:0007669"/>
    <property type="project" value="UniProtKB-UniRule"/>
</dbReference>
<comment type="domain">
    <text evidence="11">The C-terminal coiled-coil domain is crucial for aminoacylation activity.</text>
</comment>
<dbReference type="PANTHER" id="PTHR11946:SF93">
    <property type="entry name" value="VALINE--TRNA LIGASE, CHLOROPLASTIC_MITOCHONDRIAL 2"/>
    <property type="match status" value="1"/>
</dbReference>
<comment type="subunit">
    <text evidence="11">Monomer.</text>
</comment>
<comment type="similarity">
    <text evidence="10 11">Belongs to the class-I aminoacyl-tRNA synthetase family. ValS type 1 subfamily.</text>
</comment>
<comment type="domain">
    <text evidence="11">ValRS has two distinct active sites: one for aminoacylation and one for editing. The misactivated threonine is translocated from the active site to the editing site.</text>
</comment>
<dbReference type="Gene3D" id="3.90.740.10">
    <property type="entry name" value="Valyl/Leucyl/Isoleucyl-tRNA synthetase, editing domain"/>
    <property type="match status" value="2"/>
</dbReference>
<dbReference type="FunFam" id="1.10.287.380:FF:000001">
    <property type="entry name" value="Valine--tRNA ligase"/>
    <property type="match status" value="1"/>
</dbReference>
<dbReference type="Proteomes" id="UP000295510">
    <property type="component" value="Unassembled WGS sequence"/>
</dbReference>
<comment type="subcellular location">
    <subcellularLocation>
        <location evidence="1 11">Cytoplasm</location>
    </subcellularLocation>
</comment>
<dbReference type="InterPro" id="IPR002300">
    <property type="entry name" value="aa-tRNA-synth_Ia"/>
</dbReference>
<dbReference type="InterPro" id="IPR009008">
    <property type="entry name" value="Val/Leu/Ile-tRNA-synth_edit"/>
</dbReference>
<dbReference type="OrthoDB" id="9810365at2"/>
<feature type="domain" description="Aminoacyl-tRNA synthetase class Ia" evidence="12">
    <location>
        <begin position="50"/>
        <end position="661"/>
    </location>
</feature>
<feature type="domain" description="Valyl-tRNA synthetase tRNA-binding arm" evidence="14">
    <location>
        <begin position="930"/>
        <end position="995"/>
    </location>
</feature>
<protein>
    <recommendedName>
        <fullName evidence="11">Valine--tRNA ligase</fullName>
        <ecNumber evidence="11">6.1.1.9</ecNumber>
    </recommendedName>
    <alternativeName>
        <fullName evidence="11">Valyl-tRNA synthetase</fullName>
        <shortName evidence="11">ValRS</shortName>
    </alternativeName>
</protein>
<dbReference type="SUPFAM" id="SSF52374">
    <property type="entry name" value="Nucleotidylyl transferase"/>
    <property type="match status" value="1"/>
</dbReference>
<feature type="domain" description="Methionyl/Valyl/Leucyl/Isoleucyl-tRNA synthetase anticodon-binding" evidence="13">
    <location>
        <begin position="714"/>
        <end position="864"/>
    </location>
</feature>
<dbReference type="FunFam" id="3.40.50.620:FF:000078">
    <property type="entry name" value="Valine--tRNA ligase, mitochondrial"/>
    <property type="match status" value="1"/>
</dbReference>
<dbReference type="InterPro" id="IPR014729">
    <property type="entry name" value="Rossmann-like_a/b/a_fold"/>
</dbReference>
<dbReference type="Gene3D" id="1.10.287.380">
    <property type="entry name" value="Valyl-tRNA synthetase, C-terminal domain"/>
    <property type="match status" value="1"/>
</dbReference>
<keyword evidence="5 11" id="KW-0067">ATP-binding</keyword>
<accession>A0A4R6U737</accession>
<dbReference type="AlphaFoldDB" id="A0A4R6U737"/>
<evidence type="ECO:0000259" key="12">
    <source>
        <dbReference type="Pfam" id="PF00133"/>
    </source>
</evidence>
<dbReference type="InterPro" id="IPR002303">
    <property type="entry name" value="Valyl-tRNA_ligase"/>
</dbReference>
<dbReference type="NCBIfam" id="NF004349">
    <property type="entry name" value="PRK05729.1"/>
    <property type="match status" value="1"/>
</dbReference>
<dbReference type="NCBIfam" id="TIGR00422">
    <property type="entry name" value="valS"/>
    <property type="match status" value="1"/>
</dbReference>
<keyword evidence="7 11" id="KW-0175">Coiled coil</keyword>
<dbReference type="InterPro" id="IPR013155">
    <property type="entry name" value="M/V/L/I-tRNA-synth_anticd-bd"/>
</dbReference>
<feature type="short sequence motif" description="'KMSKS' region" evidence="11">
    <location>
        <begin position="584"/>
        <end position="588"/>
    </location>
</feature>
<dbReference type="EC" id="6.1.1.9" evidence="11"/>
<dbReference type="InterPro" id="IPR019499">
    <property type="entry name" value="Val-tRNA_synth_tRNA-bd"/>
</dbReference>